<dbReference type="AlphaFoldDB" id="A0A1E7KZZ0"/>
<evidence type="ECO:0000313" key="8">
    <source>
        <dbReference type="Proteomes" id="UP000176005"/>
    </source>
</evidence>
<evidence type="ECO:0000256" key="3">
    <source>
        <dbReference type="ARBA" id="ARBA00022448"/>
    </source>
</evidence>
<comment type="caution">
    <text evidence="7">The sequence shown here is derived from an EMBL/GenBank/DDBJ whole genome shotgun (WGS) entry which is preliminary data.</text>
</comment>
<proteinExistence type="inferred from homology"/>
<evidence type="ECO:0000256" key="2">
    <source>
        <dbReference type="ARBA" id="ARBA00008814"/>
    </source>
</evidence>
<evidence type="ECO:0000256" key="5">
    <source>
        <dbReference type="SAM" id="MobiDB-lite"/>
    </source>
</evidence>
<dbReference type="PROSITE" id="PS51257">
    <property type="entry name" value="PROKAR_LIPOPROTEIN"/>
    <property type="match status" value="1"/>
</dbReference>
<dbReference type="InterPro" id="IPR051313">
    <property type="entry name" value="Bact_iron-sidero_bind"/>
</dbReference>
<dbReference type="RefSeq" id="WP_070018592.1">
    <property type="nucleotide sequence ID" value="NZ_LJGW01000368.1"/>
</dbReference>
<comment type="similarity">
    <text evidence="2">Belongs to the bacterial solute-binding protein 8 family.</text>
</comment>
<evidence type="ECO:0000256" key="1">
    <source>
        <dbReference type="ARBA" id="ARBA00004196"/>
    </source>
</evidence>
<sequence>MKSTGHGPRAAWAALTAGALLAVSGCGGGSSESGADSGARPSGGTRTVHHTMNGDVSGVPRHPQRVVALWRTGAELADMGVEPVAALEGEFLQEELDERTFAKVKDVPTVGSFEGVDVEKVIRAKPDLIVGMDNGGLSIDYKELSEIAPTVVFKIAEPPDVWKNYPRLADAVGRSTGFDKRDAALKKDLAAIERRHGSRIRNAKAVHVNVTGDATFVSTSKSLVWERLDAAGFGYLPSYTHKPARYAEELSDENIPELKDADLIFYSVDLHGKKTPGMDELLASASFKRLPAAEAGDVFPLGSGVNFTFRGGDQQVADLTRAATKYRPAHEES</sequence>
<keyword evidence="3" id="KW-0813">Transport</keyword>
<accession>A0A1E7KZZ0</accession>
<dbReference type="InterPro" id="IPR002491">
    <property type="entry name" value="ABC_transptr_periplasmic_BD"/>
</dbReference>
<gene>
    <name evidence="7" type="ORF">AN218_21785</name>
</gene>
<dbReference type="PROSITE" id="PS50983">
    <property type="entry name" value="FE_B12_PBP"/>
    <property type="match status" value="1"/>
</dbReference>
<dbReference type="GO" id="GO:1901678">
    <property type="term" value="P:iron coordination entity transport"/>
    <property type="evidence" value="ECO:0007669"/>
    <property type="project" value="UniProtKB-ARBA"/>
</dbReference>
<keyword evidence="4" id="KW-0732">Signal</keyword>
<dbReference type="Proteomes" id="UP000176005">
    <property type="component" value="Unassembled WGS sequence"/>
</dbReference>
<dbReference type="GO" id="GO:0030288">
    <property type="term" value="C:outer membrane-bounded periplasmic space"/>
    <property type="evidence" value="ECO:0007669"/>
    <property type="project" value="TreeGrafter"/>
</dbReference>
<dbReference type="PANTHER" id="PTHR30532:SF1">
    <property type="entry name" value="IRON(3+)-HYDROXAMATE-BINDING PROTEIN FHUD"/>
    <property type="match status" value="1"/>
</dbReference>
<dbReference type="Pfam" id="PF01497">
    <property type="entry name" value="Peripla_BP_2"/>
    <property type="match status" value="1"/>
</dbReference>
<dbReference type="Gene3D" id="3.40.50.1980">
    <property type="entry name" value="Nitrogenase molybdenum iron protein domain"/>
    <property type="match status" value="2"/>
</dbReference>
<feature type="domain" description="Fe/B12 periplasmic-binding" evidence="6">
    <location>
        <begin position="65"/>
        <end position="330"/>
    </location>
</feature>
<keyword evidence="8" id="KW-1185">Reference proteome</keyword>
<feature type="region of interest" description="Disordered" evidence="5">
    <location>
        <begin position="26"/>
        <end position="60"/>
    </location>
</feature>
<protein>
    <recommendedName>
        <fullName evidence="6">Fe/B12 periplasmic-binding domain-containing protein</fullName>
    </recommendedName>
</protein>
<evidence type="ECO:0000256" key="4">
    <source>
        <dbReference type="ARBA" id="ARBA00022729"/>
    </source>
</evidence>
<comment type="subcellular location">
    <subcellularLocation>
        <location evidence="1">Cell envelope</location>
    </subcellularLocation>
</comment>
<dbReference type="EMBL" id="LJGW01000368">
    <property type="protein sequence ID" value="OEV09484.1"/>
    <property type="molecule type" value="Genomic_DNA"/>
</dbReference>
<evidence type="ECO:0000313" key="7">
    <source>
        <dbReference type="EMBL" id="OEV09484.1"/>
    </source>
</evidence>
<evidence type="ECO:0000259" key="6">
    <source>
        <dbReference type="PROSITE" id="PS50983"/>
    </source>
</evidence>
<dbReference type="SUPFAM" id="SSF53807">
    <property type="entry name" value="Helical backbone' metal receptor"/>
    <property type="match status" value="1"/>
</dbReference>
<organism evidence="7 8">
    <name type="scientific">Streptomyces nanshensis</name>
    <dbReference type="NCBI Taxonomy" id="518642"/>
    <lineage>
        <taxon>Bacteria</taxon>
        <taxon>Bacillati</taxon>
        <taxon>Actinomycetota</taxon>
        <taxon>Actinomycetes</taxon>
        <taxon>Kitasatosporales</taxon>
        <taxon>Streptomycetaceae</taxon>
        <taxon>Streptomyces</taxon>
    </lineage>
</organism>
<dbReference type="PATRIC" id="fig|518642.10.peg.5341"/>
<reference evidence="7 8" key="1">
    <citation type="journal article" date="2016" name="Front. Microbiol.">
        <title>Comparative Genomics Analysis of Streptomyces Species Reveals Their Adaptation to the Marine Environment and Their Diversity at the Genomic Level.</title>
        <authorList>
            <person name="Tian X."/>
            <person name="Zhang Z."/>
            <person name="Yang T."/>
            <person name="Chen M."/>
            <person name="Li J."/>
            <person name="Chen F."/>
            <person name="Yang J."/>
            <person name="Li W."/>
            <person name="Zhang B."/>
            <person name="Zhang Z."/>
            <person name="Wu J."/>
            <person name="Zhang C."/>
            <person name="Long L."/>
            <person name="Xiao J."/>
        </authorList>
    </citation>
    <scope>NUCLEOTIDE SEQUENCE [LARGE SCALE GENOMIC DNA]</scope>
    <source>
        <strain evidence="7 8">SCSIO 10429</strain>
    </source>
</reference>
<name>A0A1E7KZZ0_9ACTN</name>
<dbReference type="PANTHER" id="PTHR30532">
    <property type="entry name" value="IRON III DICITRATE-BINDING PERIPLASMIC PROTEIN"/>
    <property type="match status" value="1"/>
</dbReference>